<evidence type="ECO:0000313" key="7">
    <source>
        <dbReference type="Proteomes" id="UP001589710"/>
    </source>
</evidence>
<sequence length="190" mass="20669">MPRVSMREEIIDAAVTTFHARGFHGTGVKDITDAAGVPKGSLYNHFASKEEIAVEAIQRYGAARRLSELTRPGTPPLDRLRAHFESLRDEVVSFGIRRGCLLGNFGAEAADHHEAIQATLAAGLGQWRAAIAEVIDQAQQEGTVRAEADADLLAGFVLNAWEGTLISARVDRHDKGFADFFTVVFGDLLR</sequence>
<dbReference type="Gene3D" id="1.10.357.10">
    <property type="entry name" value="Tetracycline Repressor, domain 2"/>
    <property type="match status" value="1"/>
</dbReference>
<evidence type="ECO:0000256" key="1">
    <source>
        <dbReference type="ARBA" id="ARBA00023015"/>
    </source>
</evidence>
<dbReference type="Proteomes" id="UP001589710">
    <property type="component" value="Unassembled WGS sequence"/>
</dbReference>
<keyword evidence="1" id="KW-0805">Transcription regulation</keyword>
<keyword evidence="2 4" id="KW-0238">DNA-binding</keyword>
<evidence type="ECO:0000256" key="2">
    <source>
        <dbReference type="ARBA" id="ARBA00023125"/>
    </source>
</evidence>
<reference evidence="6 7" key="1">
    <citation type="submission" date="2024-09" db="EMBL/GenBank/DDBJ databases">
        <authorList>
            <person name="Sun Q."/>
            <person name="Mori K."/>
        </authorList>
    </citation>
    <scope>NUCLEOTIDE SEQUENCE [LARGE SCALE GENOMIC DNA]</scope>
    <source>
        <strain evidence="6 7">JCM 3331</strain>
    </source>
</reference>
<dbReference type="InterPro" id="IPR009057">
    <property type="entry name" value="Homeodomain-like_sf"/>
</dbReference>
<gene>
    <name evidence="6" type="ORF">ACFFTL_48165</name>
</gene>
<dbReference type="SUPFAM" id="SSF46689">
    <property type="entry name" value="Homeodomain-like"/>
    <property type="match status" value="1"/>
</dbReference>
<dbReference type="Pfam" id="PF00440">
    <property type="entry name" value="TetR_N"/>
    <property type="match status" value="1"/>
</dbReference>
<accession>A0ABV5RPK9</accession>
<evidence type="ECO:0000256" key="4">
    <source>
        <dbReference type="PROSITE-ProRule" id="PRU00335"/>
    </source>
</evidence>
<keyword evidence="7" id="KW-1185">Reference proteome</keyword>
<dbReference type="InterPro" id="IPR011075">
    <property type="entry name" value="TetR_C"/>
</dbReference>
<feature type="DNA-binding region" description="H-T-H motif" evidence="4">
    <location>
        <begin position="27"/>
        <end position="46"/>
    </location>
</feature>
<evidence type="ECO:0000256" key="3">
    <source>
        <dbReference type="ARBA" id="ARBA00023163"/>
    </source>
</evidence>
<dbReference type="InterPro" id="IPR001647">
    <property type="entry name" value="HTH_TetR"/>
</dbReference>
<protein>
    <submittedName>
        <fullName evidence="6">TetR family transcriptional regulator C-terminal domain-containing protein</fullName>
    </submittedName>
</protein>
<dbReference type="InterPro" id="IPR036271">
    <property type="entry name" value="Tet_transcr_reg_TetR-rel_C_sf"/>
</dbReference>
<keyword evidence="3" id="KW-0804">Transcription</keyword>
<comment type="caution">
    <text evidence="6">The sequence shown here is derived from an EMBL/GenBank/DDBJ whole genome shotgun (WGS) entry which is preliminary data.</text>
</comment>
<dbReference type="PANTHER" id="PTHR47506">
    <property type="entry name" value="TRANSCRIPTIONAL REGULATORY PROTEIN"/>
    <property type="match status" value="1"/>
</dbReference>
<dbReference type="SUPFAM" id="SSF48498">
    <property type="entry name" value="Tetracyclin repressor-like, C-terminal domain"/>
    <property type="match status" value="1"/>
</dbReference>
<dbReference type="PROSITE" id="PS50977">
    <property type="entry name" value="HTH_TETR_2"/>
    <property type="match status" value="1"/>
</dbReference>
<name>A0ABV5RPK9_9ACTN</name>
<dbReference type="PANTHER" id="PTHR47506:SF6">
    <property type="entry name" value="HTH-TYPE TRANSCRIPTIONAL REPRESSOR NEMR"/>
    <property type="match status" value="1"/>
</dbReference>
<organism evidence="6 7">
    <name type="scientific">Streptomyces yanii</name>
    <dbReference type="NCBI Taxonomy" id="78510"/>
    <lineage>
        <taxon>Bacteria</taxon>
        <taxon>Bacillati</taxon>
        <taxon>Actinomycetota</taxon>
        <taxon>Actinomycetes</taxon>
        <taxon>Kitasatosporales</taxon>
        <taxon>Streptomycetaceae</taxon>
        <taxon>Streptomyces</taxon>
    </lineage>
</organism>
<dbReference type="PRINTS" id="PR00455">
    <property type="entry name" value="HTHTETR"/>
</dbReference>
<evidence type="ECO:0000259" key="5">
    <source>
        <dbReference type="PROSITE" id="PS50977"/>
    </source>
</evidence>
<dbReference type="EMBL" id="JBHMCG010000240">
    <property type="protein sequence ID" value="MFB9579818.1"/>
    <property type="molecule type" value="Genomic_DNA"/>
</dbReference>
<proteinExistence type="predicted"/>
<evidence type="ECO:0000313" key="6">
    <source>
        <dbReference type="EMBL" id="MFB9579818.1"/>
    </source>
</evidence>
<dbReference type="Pfam" id="PF16925">
    <property type="entry name" value="TetR_C_13"/>
    <property type="match status" value="1"/>
</dbReference>
<dbReference type="RefSeq" id="WP_345516913.1">
    <property type="nucleotide sequence ID" value="NZ_BAAAXD010000041.1"/>
</dbReference>
<feature type="domain" description="HTH tetR-type" evidence="5">
    <location>
        <begin position="4"/>
        <end position="64"/>
    </location>
</feature>